<organism evidence="4 5">
    <name type="scientific">Roseiconus nitratireducens</name>
    <dbReference type="NCBI Taxonomy" id="2605748"/>
    <lineage>
        <taxon>Bacteria</taxon>
        <taxon>Pseudomonadati</taxon>
        <taxon>Planctomycetota</taxon>
        <taxon>Planctomycetia</taxon>
        <taxon>Pirellulales</taxon>
        <taxon>Pirellulaceae</taxon>
        <taxon>Roseiconus</taxon>
    </lineage>
</organism>
<sequence>MSKTNFGRNLTLSPTHQFTPKNERELLELLNRFPDQSFRVVGRMHSWSRVLEADDVLLDLRQFDFVQPEQQGQSYSVRVGAGCQIKRLLSELQRQRGWTLPSVGFITEQTVAGAIATGTHGSGRHSLSHYVQSVRVARFDPSSGRAFIEEIDSGDRLRAARCSLGCLGIITSVQMQCRPAYRVEEQFRSYDHLEEVIEAESQWPLQQFYLVPWRWTLMAQHRRETESANSSLRHVYWWYRFLVFDLLMHFAILAMAKWFDLRGLVRWMYRAVIPNLVVQNWSVVGPAAKQLVMEHELFRHVEIEIFVRQDRLQPAVEFLKETLVAAGAPGNRSTTVAGDTPARAGTLHEIEGQYCHHYPICIRKVLADDTLISMASDTAPREVPADDRVGPSPAWYAITLTNYQRHGRRIGFERVASYLAKEMARRFDARPHWGKLCPLPMKECQRLYKQLQAFGDICRSMDPQGRFQNRWTTLLLSTDSRATDESGHSPGRE</sequence>
<dbReference type="InterPro" id="IPR016169">
    <property type="entry name" value="FAD-bd_PCMH_sub2"/>
</dbReference>
<dbReference type="AlphaFoldDB" id="A0A5M6DD54"/>
<dbReference type="SUPFAM" id="SSF56176">
    <property type="entry name" value="FAD-binding/transporter-associated domain-like"/>
    <property type="match status" value="1"/>
</dbReference>
<evidence type="ECO:0000256" key="2">
    <source>
        <dbReference type="ARBA" id="ARBA00023002"/>
    </source>
</evidence>
<dbReference type="InterPro" id="IPR016166">
    <property type="entry name" value="FAD-bd_PCMH"/>
</dbReference>
<dbReference type="Gene3D" id="3.30.70.2520">
    <property type="match status" value="1"/>
</dbReference>
<gene>
    <name evidence="4" type="ORF">FYK55_07305</name>
</gene>
<accession>A0A5M6DD54</accession>
<dbReference type="Gene3D" id="3.30.465.10">
    <property type="match status" value="1"/>
</dbReference>
<dbReference type="Pfam" id="PF04030">
    <property type="entry name" value="ALO"/>
    <property type="match status" value="1"/>
</dbReference>
<dbReference type="InterPro" id="IPR036318">
    <property type="entry name" value="FAD-bd_PCMH-like_sf"/>
</dbReference>
<feature type="domain" description="FAD-binding PCMH-type" evidence="3">
    <location>
        <begin position="10"/>
        <end position="180"/>
    </location>
</feature>
<dbReference type="InterPro" id="IPR007173">
    <property type="entry name" value="ALO_C"/>
</dbReference>
<dbReference type="EMBL" id="VWOX01000003">
    <property type="protein sequence ID" value="KAA5545448.1"/>
    <property type="molecule type" value="Genomic_DNA"/>
</dbReference>
<name>A0A5M6DD54_9BACT</name>
<comment type="caution">
    <text evidence="4">The sequence shown here is derived from an EMBL/GenBank/DDBJ whole genome shotgun (WGS) entry which is preliminary data.</text>
</comment>
<dbReference type="Gene3D" id="1.10.45.10">
    <property type="entry name" value="Vanillyl-alcohol Oxidase, Chain A, domain 4"/>
    <property type="match status" value="1"/>
</dbReference>
<reference evidence="4 5" key="1">
    <citation type="submission" date="2019-08" db="EMBL/GenBank/DDBJ databases">
        <authorList>
            <person name="Dhanesh K."/>
            <person name="Kumar G."/>
            <person name="Sasikala C."/>
            <person name="Venkata Ramana C."/>
        </authorList>
    </citation>
    <scope>NUCLEOTIDE SEQUENCE [LARGE SCALE GENOMIC DNA]</scope>
    <source>
        <strain evidence="4 5">JC645</strain>
    </source>
</reference>
<dbReference type="InterPro" id="IPR016167">
    <property type="entry name" value="FAD-bd_PCMH_sub1"/>
</dbReference>
<keyword evidence="1" id="KW-0285">Flavoprotein</keyword>
<dbReference type="InterPro" id="IPR006094">
    <property type="entry name" value="Oxid_FAD_bind_N"/>
</dbReference>
<keyword evidence="2" id="KW-0560">Oxidoreductase</keyword>
<dbReference type="PANTHER" id="PTHR43762">
    <property type="entry name" value="L-GULONOLACTONE OXIDASE"/>
    <property type="match status" value="1"/>
</dbReference>
<dbReference type="GO" id="GO:0003885">
    <property type="term" value="F:D-arabinono-1,4-lactone oxidase activity"/>
    <property type="evidence" value="ECO:0007669"/>
    <property type="project" value="InterPro"/>
</dbReference>
<dbReference type="Pfam" id="PF01565">
    <property type="entry name" value="FAD_binding_4"/>
    <property type="match status" value="1"/>
</dbReference>
<evidence type="ECO:0000256" key="1">
    <source>
        <dbReference type="ARBA" id="ARBA00022827"/>
    </source>
</evidence>
<dbReference type="GO" id="GO:0071949">
    <property type="term" value="F:FAD binding"/>
    <property type="evidence" value="ECO:0007669"/>
    <property type="project" value="InterPro"/>
</dbReference>
<dbReference type="Gene3D" id="3.30.43.10">
    <property type="entry name" value="Uridine Diphospho-n-acetylenolpyruvylglucosamine Reductase, domain 2"/>
    <property type="match status" value="1"/>
</dbReference>
<proteinExistence type="predicted"/>
<keyword evidence="5" id="KW-1185">Reference proteome</keyword>
<evidence type="ECO:0000313" key="4">
    <source>
        <dbReference type="EMBL" id="KAA5545448.1"/>
    </source>
</evidence>
<dbReference type="PROSITE" id="PS51387">
    <property type="entry name" value="FAD_PCMH"/>
    <property type="match status" value="1"/>
</dbReference>
<evidence type="ECO:0000313" key="5">
    <source>
        <dbReference type="Proteomes" id="UP000324479"/>
    </source>
</evidence>
<dbReference type="PANTHER" id="PTHR43762:SF1">
    <property type="entry name" value="D-ARABINONO-1,4-LACTONE OXIDASE"/>
    <property type="match status" value="1"/>
</dbReference>
<dbReference type="RefSeq" id="WP_150075717.1">
    <property type="nucleotide sequence ID" value="NZ_VWOX01000003.1"/>
</dbReference>
<evidence type="ECO:0000259" key="3">
    <source>
        <dbReference type="PROSITE" id="PS51387"/>
    </source>
</evidence>
<keyword evidence="1" id="KW-0274">FAD</keyword>
<protein>
    <submittedName>
        <fullName evidence="4">FAD-binding protein</fullName>
    </submittedName>
</protein>
<dbReference type="InterPro" id="IPR010031">
    <property type="entry name" value="FAD_lactone_oxidase-like"/>
</dbReference>
<dbReference type="Proteomes" id="UP000324479">
    <property type="component" value="Unassembled WGS sequence"/>
</dbReference>
<dbReference type="GO" id="GO:0016020">
    <property type="term" value="C:membrane"/>
    <property type="evidence" value="ECO:0007669"/>
    <property type="project" value="InterPro"/>
</dbReference>
<dbReference type="InterPro" id="IPR016171">
    <property type="entry name" value="Vanillyl_alc_oxidase_C-sub2"/>
</dbReference>